<dbReference type="EMBL" id="BK014883">
    <property type="protein sequence ID" value="DAD80396.1"/>
    <property type="molecule type" value="Genomic_DNA"/>
</dbReference>
<proteinExistence type="predicted"/>
<name>A0A8S5MDU3_9CAUD</name>
<accession>A0A8S5MDU3</accession>
<feature type="region of interest" description="Disordered" evidence="1">
    <location>
        <begin position="1"/>
        <end position="39"/>
    </location>
</feature>
<feature type="compositionally biased region" description="Basic and acidic residues" evidence="1">
    <location>
        <begin position="1"/>
        <end position="15"/>
    </location>
</feature>
<evidence type="ECO:0000313" key="2">
    <source>
        <dbReference type="EMBL" id="DAD80396.1"/>
    </source>
</evidence>
<organism evidence="2">
    <name type="scientific">Siphoviridae sp. ctX581</name>
    <dbReference type="NCBI Taxonomy" id="2826365"/>
    <lineage>
        <taxon>Viruses</taxon>
        <taxon>Duplodnaviria</taxon>
        <taxon>Heunggongvirae</taxon>
        <taxon>Uroviricota</taxon>
        <taxon>Caudoviricetes</taxon>
    </lineage>
</organism>
<reference evidence="2" key="1">
    <citation type="journal article" date="2021" name="Proc. Natl. Acad. Sci. U.S.A.">
        <title>A Catalog of Tens of Thousands of Viruses from Human Metagenomes Reveals Hidden Associations with Chronic Diseases.</title>
        <authorList>
            <person name="Tisza M.J."/>
            <person name="Buck C.B."/>
        </authorList>
    </citation>
    <scope>NUCLEOTIDE SEQUENCE</scope>
    <source>
        <strain evidence="2">CtX581</strain>
    </source>
</reference>
<protein>
    <submittedName>
        <fullName evidence="2">Uncharacterized protein</fullName>
    </submittedName>
</protein>
<evidence type="ECO:0000256" key="1">
    <source>
        <dbReference type="SAM" id="MobiDB-lite"/>
    </source>
</evidence>
<sequence>MEKGIKKDLPNEKVSPDSVVSPLKKNGNIDASKLVSGKN</sequence>